<sequence>MKTINITEVPEDFPRRSIPAVVSGVQSKIGVVLSEGRYFAGETPESRYERWDICEDLARQLAPVAQKDGAKHPEHSIEQTLARLRVSVSQKGWVSEAELDWLMNRIRVILEW</sequence>
<proteinExistence type="predicted"/>
<organism evidence="1 2">
    <name type="scientific">Cupriavidus pauculus</name>
    <dbReference type="NCBI Taxonomy" id="82633"/>
    <lineage>
        <taxon>Bacteria</taxon>
        <taxon>Pseudomonadati</taxon>
        <taxon>Pseudomonadota</taxon>
        <taxon>Betaproteobacteria</taxon>
        <taxon>Burkholderiales</taxon>
        <taxon>Burkholderiaceae</taxon>
        <taxon>Cupriavidus</taxon>
    </lineage>
</organism>
<dbReference type="OrthoDB" id="8910207at2"/>
<dbReference type="RefSeq" id="WP_124683633.1">
    <property type="nucleotide sequence ID" value="NZ_CP033969.1"/>
</dbReference>
<evidence type="ECO:0000313" key="2">
    <source>
        <dbReference type="Proteomes" id="UP000270411"/>
    </source>
</evidence>
<accession>A0A3G8H2S9</accession>
<evidence type="ECO:0000313" key="1">
    <source>
        <dbReference type="EMBL" id="AZG13782.1"/>
    </source>
</evidence>
<dbReference type="EMBL" id="CP033969">
    <property type="protein sequence ID" value="AZG13782.1"/>
    <property type="molecule type" value="Genomic_DNA"/>
</dbReference>
<dbReference type="Proteomes" id="UP000270411">
    <property type="component" value="Chromosome 1"/>
</dbReference>
<name>A0A3G8H2S9_9BURK</name>
<gene>
    <name evidence="1" type="ORF">EHF44_10150</name>
</gene>
<dbReference type="AlphaFoldDB" id="A0A3G8H2S9"/>
<protein>
    <submittedName>
        <fullName evidence="1">Uncharacterized protein</fullName>
    </submittedName>
</protein>
<reference evidence="2" key="1">
    <citation type="submission" date="2018-11" db="EMBL/GenBank/DDBJ databases">
        <title>FDA dAtabase for Regulatory Grade micrObial Sequences (FDA-ARGOS): Supporting development and validation of Infectious Disease Dx tests.</title>
        <authorList>
            <person name="Goldberg B."/>
            <person name="Campos J."/>
            <person name="Tallon L."/>
            <person name="Sadzewicz L."/>
            <person name="Zhao X."/>
            <person name="Vavikolanu K."/>
            <person name="Mehta A."/>
            <person name="Aluvathingal J."/>
            <person name="Nadendla S."/>
            <person name="Geyer C."/>
            <person name="Nandy P."/>
            <person name="Yan Y."/>
            <person name="Sichtig H."/>
        </authorList>
    </citation>
    <scope>NUCLEOTIDE SEQUENCE [LARGE SCALE GENOMIC DNA]</scope>
    <source>
        <strain evidence="2">FDAARGOS_614</strain>
    </source>
</reference>
<dbReference type="KEGG" id="cpau:EHF44_10150"/>